<dbReference type="Pfam" id="PF00557">
    <property type="entry name" value="Peptidase_M24"/>
    <property type="match status" value="1"/>
</dbReference>
<keyword evidence="6" id="KW-0378">Hydrolase</keyword>
<evidence type="ECO:0000256" key="5">
    <source>
        <dbReference type="ARBA" id="ARBA00022723"/>
    </source>
</evidence>
<dbReference type="PANTHER" id="PTHR43226">
    <property type="entry name" value="XAA-PRO AMINOPEPTIDASE 3"/>
    <property type="match status" value="1"/>
</dbReference>
<keyword evidence="7" id="KW-0464">Manganese</keyword>
<dbReference type="EMBL" id="WSFT01000013">
    <property type="protein sequence ID" value="MBS4537118.1"/>
    <property type="molecule type" value="Genomic_DNA"/>
</dbReference>
<dbReference type="InterPro" id="IPR029149">
    <property type="entry name" value="Creatin/AminoP/Spt16_N"/>
</dbReference>
<evidence type="ECO:0000256" key="6">
    <source>
        <dbReference type="ARBA" id="ARBA00022801"/>
    </source>
</evidence>
<dbReference type="Proteomes" id="UP000724672">
    <property type="component" value="Unassembled WGS sequence"/>
</dbReference>
<evidence type="ECO:0000313" key="10">
    <source>
        <dbReference type="Proteomes" id="UP000724672"/>
    </source>
</evidence>
<keyword evidence="5" id="KW-0479">Metal-binding</keyword>
<sequence>MNKDFFINNRKKLVEDIRDNSLLVLFAGEAPRKSADENYKYIPNMNYYYMTGLNREKFILIISKIKGKIEEKVYIEKPNPDIEKWIGKKMRKDKVSEVSGINNIMFLEDFESHMASTFIREEIDNIYLDLEKRKWEGDISQSLILANKLRDNYPYINIENIYHKISDMRMIKSDEEIKNIRKAIDLTKKGIEGLMKNAKPDLYEYQLEAYFDFIIKQNGAKDFAFKTIAASGDNATVLHYEENDSTIKDKDLILFDLGAKHNYYSSDISRTFPISGTFSSRQKEVYEAVLKAEVDTINKVKPGMTLRELNDFTKGILIEEAKKLGLIDKDEEIIKYYYHSVSHYMGLDTHDVGSYHKKLEPGMVITVEPGLYIEEEGIGIRIEDDVLITEDGCENLSKDIIKTVEDIEKFMKNR</sequence>
<name>A0A942UR99_9FIRM</name>
<organism evidence="9 10">
    <name type="scientific">Anaeromonas frigoriresistens</name>
    <dbReference type="NCBI Taxonomy" id="2683708"/>
    <lineage>
        <taxon>Bacteria</taxon>
        <taxon>Bacillati</taxon>
        <taxon>Bacillota</taxon>
        <taxon>Tissierellia</taxon>
        <taxon>Tissierellales</taxon>
        <taxon>Thermohalobacteraceae</taxon>
        <taxon>Anaeromonas</taxon>
    </lineage>
</organism>
<dbReference type="InterPro" id="IPR007865">
    <property type="entry name" value="Aminopep_P_N"/>
</dbReference>
<accession>A0A942UR99</accession>
<dbReference type="GO" id="GO:0070006">
    <property type="term" value="F:metalloaminopeptidase activity"/>
    <property type="evidence" value="ECO:0007669"/>
    <property type="project" value="InterPro"/>
</dbReference>
<comment type="cofactor">
    <cofactor evidence="2">
        <name>Mn(2+)</name>
        <dbReference type="ChEBI" id="CHEBI:29035"/>
    </cofactor>
</comment>
<gene>
    <name evidence="9" type="ORF">GOQ27_01510</name>
</gene>
<evidence type="ECO:0000256" key="4">
    <source>
        <dbReference type="ARBA" id="ARBA00012574"/>
    </source>
</evidence>
<dbReference type="Gene3D" id="3.40.350.10">
    <property type="entry name" value="Creatinase/prolidase N-terminal domain"/>
    <property type="match status" value="1"/>
</dbReference>
<dbReference type="GO" id="GO:0030145">
    <property type="term" value="F:manganese ion binding"/>
    <property type="evidence" value="ECO:0007669"/>
    <property type="project" value="InterPro"/>
</dbReference>
<evidence type="ECO:0000256" key="2">
    <source>
        <dbReference type="ARBA" id="ARBA00001936"/>
    </source>
</evidence>
<dbReference type="InterPro" id="IPR000994">
    <property type="entry name" value="Pept_M24"/>
</dbReference>
<dbReference type="RefSeq" id="WP_203365050.1">
    <property type="nucleotide sequence ID" value="NZ_WSFT01000013.1"/>
</dbReference>
<dbReference type="InterPro" id="IPR036005">
    <property type="entry name" value="Creatinase/aminopeptidase-like"/>
</dbReference>
<dbReference type="PANTHER" id="PTHR43226:SF4">
    <property type="entry name" value="XAA-PRO AMINOPEPTIDASE 3"/>
    <property type="match status" value="1"/>
</dbReference>
<comment type="catalytic activity">
    <reaction evidence="1">
        <text>Release of any N-terminal amino acid, including proline, that is linked to proline, even from a dipeptide or tripeptide.</text>
        <dbReference type="EC" id="3.4.11.9"/>
    </reaction>
</comment>
<dbReference type="InterPro" id="IPR052433">
    <property type="entry name" value="X-Pro_dipept-like"/>
</dbReference>
<dbReference type="GO" id="GO:0006508">
    <property type="term" value="P:proteolysis"/>
    <property type="evidence" value="ECO:0007669"/>
    <property type="project" value="TreeGrafter"/>
</dbReference>
<evidence type="ECO:0000256" key="7">
    <source>
        <dbReference type="ARBA" id="ARBA00023211"/>
    </source>
</evidence>
<keyword evidence="9" id="KW-0645">Protease</keyword>
<evidence type="ECO:0000313" key="9">
    <source>
        <dbReference type="EMBL" id="MBS4537118.1"/>
    </source>
</evidence>
<dbReference type="EC" id="3.4.11.9" evidence="4"/>
<dbReference type="GO" id="GO:0005829">
    <property type="term" value="C:cytosol"/>
    <property type="evidence" value="ECO:0007669"/>
    <property type="project" value="TreeGrafter"/>
</dbReference>
<keyword evidence="10" id="KW-1185">Reference proteome</keyword>
<comment type="similarity">
    <text evidence="3">Belongs to the peptidase M24B family.</text>
</comment>
<dbReference type="SMART" id="SM01011">
    <property type="entry name" value="AMP_N"/>
    <property type="match status" value="1"/>
</dbReference>
<protein>
    <recommendedName>
        <fullName evidence="4">Xaa-Pro aminopeptidase</fullName>
        <ecNumber evidence="4">3.4.11.9</ecNumber>
    </recommendedName>
</protein>
<feature type="domain" description="Aminopeptidase P N-terminal" evidence="8">
    <location>
        <begin position="1"/>
        <end position="137"/>
    </location>
</feature>
<dbReference type="Pfam" id="PF05195">
    <property type="entry name" value="AMP_N"/>
    <property type="match status" value="1"/>
</dbReference>
<dbReference type="SUPFAM" id="SSF53092">
    <property type="entry name" value="Creatinase/prolidase N-terminal domain"/>
    <property type="match status" value="1"/>
</dbReference>
<keyword evidence="9" id="KW-0031">Aminopeptidase</keyword>
<evidence type="ECO:0000256" key="1">
    <source>
        <dbReference type="ARBA" id="ARBA00001424"/>
    </source>
</evidence>
<dbReference type="SUPFAM" id="SSF55920">
    <property type="entry name" value="Creatinase/aminopeptidase"/>
    <property type="match status" value="1"/>
</dbReference>
<evidence type="ECO:0000256" key="3">
    <source>
        <dbReference type="ARBA" id="ARBA00008766"/>
    </source>
</evidence>
<dbReference type="AlphaFoldDB" id="A0A942UR99"/>
<dbReference type="CDD" id="cd01087">
    <property type="entry name" value="Prolidase"/>
    <property type="match status" value="1"/>
</dbReference>
<comment type="caution">
    <text evidence="9">The sequence shown here is derived from an EMBL/GenBank/DDBJ whole genome shotgun (WGS) entry which is preliminary data.</text>
</comment>
<evidence type="ECO:0000259" key="8">
    <source>
        <dbReference type="SMART" id="SM01011"/>
    </source>
</evidence>
<proteinExistence type="inferred from homology"/>
<dbReference type="Gene3D" id="3.90.230.10">
    <property type="entry name" value="Creatinase/methionine aminopeptidase superfamily"/>
    <property type="match status" value="1"/>
</dbReference>
<reference evidence="9" key="1">
    <citation type="submission" date="2019-12" db="EMBL/GenBank/DDBJ databases">
        <title>Clostridiaceae gen. nov. sp. nov., isolated from sediment in Xinjiang, China.</title>
        <authorList>
            <person name="Zhang R."/>
        </authorList>
    </citation>
    <scope>NUCLEOTIDE SEQUENCE</scope>
    <source>
        <strain evidence="9">D2Q-11</strain>
    </source>
</reference>